<evidence type="ECO:0000313" key="2">
    <source>
        <dbReference type="EMBL" id="MBK9797623.1"/>
    </source>
</evidence>
<comment type="caution">
    <text evidence="2">The sequence shown here is derived from an EMBL/GenBank/DDBJ whole genome shotgun (WGS) entry which is preliminary data.</text>
</comment>
<accession>A0A9D7SJV9</accession>
<protein>
    <submittedName>
        <fullName evidence="2">Uncharacterized protein</fullName>
    </submittedName>
</protein>
<proteinExistence type="predicted"/>
<feature type="compositionally biased region" description="Pro residues" evidence="1">
    <location>
        <begin position="211"/>
        <end position="221"/>
    </location>
</feature>
<sequence length="266" mass="27323">MYLGTAAWAEGPSERRALVARLASGRLADLNRIEALRLRKLGELDAERLADALVPPSLRRVLEGGPRALARARQTAAYAEKWDRRGTLPLGLAPAPDAVDLLPCLPRPAALRRLDGQSLDRLGVRGPGAELTGPPQPGLAALGLAGGAIAGFCLALEEVGSAILGAWLTDEWPTGSLELRVDAARRSAPLRAWGGPGPAPAAGGRGAAAAPAPPQGLPPPAPRRRAAPQRRLRYPGGAAGGRGAASDGAVGQNGSGLGHFKTIKRS</sequence>
<dbReference type="EMBL" id="JADKIO010000010">
    <property type="protein sequence ID" value="MBK9797623.1"/>
    <property type="molecule type" value="Genomic_DNA"/>
</dbReference>
<reference evidence="2" key="1">
    <citation type="submission" date="2020-10" db="EMBL/GenBank/DDBJ databases">
        <title>Connecting structure to function with the recovery of over 1000 high-quality activated sludge metagenome-assembled genomes encoding full-length rRNA genes using long-read sequencing.</title>
        <authorList>
            <person name="Singleton C.M."/>
            <person name="Petriglieri F."/>
            <person name="Kristensen J.M."/>
            <person name="Kirkegaard R.H."/>
            <person name="Michaelsen T.Y."/>
            <person name="Andersen M.H."/>
            <person name="Karst S.M."/>
            <person name="Dueholm M.S."/>
            <person name="Nielsen P.H."/>
            <person name="Albertsen M."/>
        </authorList>
    </citation>
    <scope>NUCLEOTIDE SEQUENCE</scope>
    <source>
        <strain evidence="2">Skiv_18-Q3-R9-52_MAXAC.067</strain>
    </source>
</reference>
<feature type="region of interest" description="Disordered" evidence="1">
    <location>
        <begin position="191"/>
        <end position="266"/>
    </location>
</feature>
<dbReference type="Proteomes" id="UP000886657">
    <property type="component" value="Unassembled WGS sequence"/>
</dbReference>
<evidence type="ECO:0000313" key="3">
    <source>
        <dbReference type="Proteomes" id="UP000886657"/>
    </source>
</evidence>
<organism evidence="2 3">
    <name type="scientific">Candidatus Geothrix skivensis</name>
    <dbReference type="NCBI Taxonomy" id="2954439"/>
    <lineage>
        <taxon>Bacteria</taxon>
        <taxon>Pseudomonadati</taxon>
        <taxon>Acidobacteriota</taxon>
        <taxon>Holophagae</taxon>
        <taxon>Holophagales</taxon>
        <taxon>Holophagaceae</taxon>
        <taxon>Geothrix</taxon>
    </lineage>
</organism>
<gene>
    <name evidence="2" type="ORF">IPP58_14250</name>
</gene>
<dbReference type="AlphaFoldDB" id="A0A9D7SJV9"/>
<feature type="compositionally biased region" description="Basic residues" evidence="1">
    <location>
        <begin position="222"/>
        <end position="233"/>
    </location>
</feature>
<evidence type="ECO:0000256" key="1">
    <source>
        <dbReference type="SAM" id="MobiDB-lite"/>
    </source>
</evidence>
<name>A0A9D7SJV9_9BACT</name>